<proteinExistence type="predicted"/>
<evidence type="ECO:0000313" key="1">
    <source>
        <dbReference type="EMBL" id="CAF4664267.1"/>
    </source>
</evidence>
<reference evidence="1" key="1">
    <citation type="submission" date="2021-02" db="EMBL/GenBank/DDBJ databases">
        <authorList>
            <person name="Nowell W R."/>
        </authorList>
    </citation>
    <scope>NUCLEOTIDE SEQUENCE</scope>
</reference>
<gene>
    <name evidence="1" type="ORF">QYT958_LOCUS15673</name>
</gene>
<organism evidence="1 2">
    <name type="scientific">Rotaria socialis</name>
    <dbReference type="NCBI Taxonomy" id="392032"/>
    <lineage>
        <taxon>Eukaryota</taxon>
        <taxon>Metazoa</taxon>
        <taxon>Spiralia</taxon>
        <taxon>Gnathifera</taxon>
        <taxon>Rotifera</taxon>
        <taxon>Eurotatoria</taxon>
        <taxon>Bdelloidea</taxon>
        <taxon>Philodinida</taxon>
        <taxon>Philodinidae</taxon>
        <taxon>Rotaria</taxon>
    </lineage>
</organism>
<accession>A0A821G779</accession>
<comment type="caution">
    <text evidence="1">The sequence shown here is derived from an EMBL/GenBank/DDBJ whole genome shotgun (WGS) entry which is preliminary data.</text>
</comment>
<sequence>MSNLLTANIESGLMRSTALGYHRDPQTRAAFMEVLTKILQPGTEFDTLAETVLADHFFVFIYYISQVEMADCYQTILRGIGLPTKIMYIANLCSYEVDPSRRFQPIIDSPLQFPLQLRILCSLTNFILSISEPININTIISSDEQQQLIENNNNNDSTIVSPTYPMSYISSTRTMSCCRLCNIEEVRSVCVVKT</sequence>
<dbReference type="EMBL" id="CAJOBR010002203">
    <property type="protein sequence ID" value="CAF4664267.1"/>
    <property type="molecule type" value="Genomic_DNA"/>
</dbReference>
<dbReference type="AlphaFoldDB" id="A0A821G779"/>
<evidence type="ECO:0000313" key="2">
    <source>
        <dbReference type="Proteomes" id="UP000663848"/>
    </source>
</evidence>
<protein>
    <submittedName>
        <fullName evidence="1">Uncharacterized protein</fullName>
    </submittedName>
</protein>
<dbReference type="Proteomes" id="UP000663848">
    <property type="component" value="Unassembled WGS sequence"/>
</dbReference>
<name>A0A821G779_9BILA</name>